<dbReference type="GO" id="GO:0030245">
    <property type="term" value="P:cellulose catabolic process"/>
    <property type="evidence" value="ECO:0007669"/>
    <property type="project" value="UniProtKB-KW"/>
</dbReference>
<evidence type="ECO:0000313" key="11">
    <source>
        <dbReference type="EMBL" id="KAJ9137858.1"/>
    </source>
</evidence>
<evidence type="ECO:0000256" key="5">
    <source>
        <dbReference type="ARBA" id="ARBA00023180"/>
    </source>
</evidence>
<evidence type="ECO:0000256" key="3">
    <source>
        <dbReference type="ARBA" id="ARBA00022801"/>
    </source>
</evidence>
<evidence type="ECO:0000313" key="12">
    <source>
        <dbReference type="Proteomes" id="UP001174694"/>
    </source>
</evidence>
<evidence type="ECO:0000256" key="2">
    <source>
        <dbReference type="ARBA" id="ARBA00006044"/>
    </source>
</evidence>
<evidence type="ECO:0000256" key="6">
    <source>
        <dbReference type="ARBA" id="ARBA00023277"/>
    </source>
</evidence>
<organism evidence="11 12">
    <name type="scientific">Pleurostoma richardsiae</name>
    <dbReference type="NCBI Taxonomy" id="41990"/>
    <lineage>
        <taxon>Eukaryota</taxon>
        <taxon>Fungi</taxon>
        <taxon>Dikarya</taxon>
        <taxon>Ascomycota</taxon>
        <taxon>Pezizomycotina</taxon>
        <taxon>Sordariomycetes</taxon>
        <taxon>Sordariomycetidae</taxon>
        <taxon>Calosphaeriales</taxon>
        <taxon>Pleurostomataceae</taxon>
        <taxon>Pleurostoma</taxon>
    </lineage>
</organism>
<evidence type="ECO:0000256" key="1">
    <source>
        <dbReference type="ARBA" id="ARBA00000966"/>
    </source>
</evidence>
<evidence type="ECO:0000256" key="4">
    <source>
        <dbReference type="ARBA" id="ARBA00023001"/>
    </source>
</evidence>
<protein>
    <recommendedName>
        <fullName evidence="9">Glucanase</fullName>
        <ecNumber evidence="9">3.2.1.-</ecNumber>
    </recommendedName>
</protein>
<keyword evidence="12" id="KW-1185">Reference proteome</keyword>
<feature type="signal peptide" evidence="10">
    <location>
        <begin position="1"/>
        <end position="19"/>
    </location>
</feature>
<evidence type="ECO:0000256" key="9">
    <source>
        <dbReference type="RuleBase" id="RU361164"/>
    </source>
</evidence>
<dbReference type="Pfam" id="PF00840">
    <property type="entry name" value="Glyco_hydro_7"/>
    <property type="match status" value="1"/>
</dbReference>
<name>A0AA38R7Z3_9PEZI</name>
<dbReference type="AlphaFoldDB" id="A0AA38R7Z3"/>
<dbReference type="Gene3D" id="2.70.100.10">
    <property type="entry name" value="Glycoside hydrolase, family 7, domain"/>
    <property type="match status" value="1"/>
</dbReference>
<keyword evidence="8 9" id="KW-0624">Polysaccharide degradation</keyword>
<dbReference type="EMBL" id="JANBVO010000032">
    <property type="protein sequence ID" value="KAJ9137858.1"/>
    <property type="molecule type" value="Genomic_DNA"/>
</dbReference>
<dbReference type="Proteomes" id="UP001174694">
    <property type="component" value="Unassembled WGS sequence"/>
</dbReference>
<dbReference type="GO" id="GO:0008810">
    <property type="term" value="F:cellulase activity"/>
    <property type="evidence" value="ECO:0007669"/>
    <property type="project" value="UniProtKB-EC"/>
</dbReference>
<dbReference type="InterPro" id="IPR037019">
    <property type="entry name" value="Glyco_hydro_7_sf"/>
</dbReference>
<comment type="caution">
    <text evidence="11">The sequence shown here is derived from an EMBL/GenBank/DDBJ whole genome shotgun (WGS) entry which is preliminary data.</text>
</comment>
<accession>A0AA38R7Z3</accession>
<keyword evidence="5" id="KW-0325">Glycoprotein</keyword>
<dbReference type="SUPFAM" id="SSF49899">
    <property type="entry name" value="Concanavalin A-like lectins/glucanases"/>
    <property type="match status" value="1"/>
</dbReference>
<dbReference type="PANTHER" id="PTHR33753">
    <property type="entry name" value="1,4-BETA-D-GLUCAN CELLOBIOHYDROLASE B"/>
    <property type="match status" value="1"/>
</dbReference>
<sequence>MTGTYTLFFTFLLFGLGSAQQIGTDTQEQHPKLPILRCSVKEGCLKQDTAVVLDAFSRDIHKIGQSNVSCGNSGYLNPEVCPDAASCAKNCVLEGIDYTSHGLKTEGDALILNQFLKGSDGTYSVVSPRAYLLDSDGKNYESFKLLSMEMSFDVDVSKLVCGMNGALYLAEMEATGGRSAENPAGAEYGTGYCDAQCPKLAWINGVANANQTYGACCNEMDIWEANALAQAYTPHACNITGVYKCSSVDECGQDHGVCDEWGCGFNPYSYGVHDYYGRNMTVNTNRKFTVVTQFITDDGTPSGTLSEIRRLYIQGGRVIKNSAVSAAGQTLSSITEGYCNATASWFQARGGLADMGQAIGRGMVLIFSVWADSGGFMNWLDSGSAGPCNATEGDPALILAQHSDASVTFSNIRYGELNSTYTTAGCKKVREA</sequence>
<keyword evidence="4 9" id="KW-0136">Cellulose degradation</keyword>
<keyword evidence="3 9" id="KW-0378">Hydrolase</keyword>
<keyword evidence="10" id="KW-0732">Signal</keyword>
<evidence type="ECO:0000256" key="7">
    <source>
        <dbReference type="ARBA" id="ARBA00023295"/>
    </source>
</evidence>
<keyword evidence="7 9" id="KW-0326">Glycosidase</keyword>
<feature type="chain" id="PRO_5041285841" description="Glucanase" evidence="10">
    <location>
        <begin position="20"/>
        <end position="432"/>
    </location>
</feature>
<reference evidence="11" key="1">
    <citation type="submission" date="2022-07" db="EMBL/GenBank/DDBJ databases">
        <title>Fungi with potential for degradation of polypropylene.</title>
        <authorList>
            <person name="Gostincar C."/>
        </authorList>
    </citation>
    <scope>NUCLEOTIDE SEQUENCE</scope>
    <source>
        <strain evidence="11">EXF-13308</strain>
    </source>
</reference>
<dbReference type="InterPro" id="IPR001722">
    <property type="entry name" value="Glyco_hydro_7"/>
</dbReference>
<proteinExistence type="inferred from homology"/>
<dbReference type="EC" id="3.2.1.-" evidence="9"/>
<keyword evidence="6" id="KW-0119">Carbohydrate metabolism</keyword>
<comment type="catalytic activity">
    <reaction evidence="1">
        <text>Endohydrolysis of (1-&gt;4)-beta-D-glucosidic linkages in cellulose, lichenin and cereal beta-D-glucans.</text>
        <dbReference type="EC" id="3.2.1.4"/>
    </reaction>
</comment>
<comment type="similarity">
    <text evidence="2 9">Belongs to the glycosyl hydrolase 7 (cellulase C) family.</text>
</comment>
<gene>
    <name evidence="11" type="ORF">NKR23_g8818</name>
</gene>
<dbReference type="CDD" id="cd07999">
    <property type="entry name" value="GH7_CBH_EG"/>
    <property type="match status" value="1"/>
</dbReference>
<evidence type="ECO:0000256" key="10">
    <source>
        <dbReference type="SAM" id="SignalP"/>
    </source>
</evidence>
<dbReference type="InterPro" id="IPR013320">
    <property type="entry name" value="ConA-like_dom_sf"/>
</dbReference>
<dbReference type="PRINTS" id="PR00734">
    <property type="entry name" value="GLHYDRLASE7"/>
</dbReference>
<evidence type="ECO:0000256" key="8">
    <source>
        <dbReference type="ARBA" id="ARBA00023326"/>
    </source>
</evidence>
<dbReference type="PANTHER" id="PTHR33753:SF1">
    <property type="entry name" value="ENDO-BETA-1,4-GLUCANASE CELB"/>
    <property type="match status" value="1"/>
</dbReference>